<dbReference type="GO" id="GO:0048812">
    <property type="term" value="P:neuron projection morphogenesis"/>
    <property type="evidence" value="ECO:0000318"/>
    <property type="project" value="GO_Central"/>
</dbReference>
<dbReference type="SUPFAM" id="SSF56112">
    <property type="entry name" value="Protein kinase-like (PK-like)"/>
    <property type="match status" value="1"/>
</dbReference>
<dbReference type="InterPro" id="IPR000719">
    <property type="entry name" value="Prot_kinase_dom"/>
</dbReference>
<feature type="compositionally biased region" description="Acidic residues" evidence="1">
    <location>
        <begin position="105"/>
        <end position="121"/>
    </location>
</feature>
<dbReference type="OrthoDB" id="8693905at2759"/>
<dbReference type="Pfam" id="PF00069">
    <property type="entry name" value="Pkinase"/>
    <property type="match status" value="1"/>
</dbReference>
<dbReference type="PROSITE" id="PS50011">
    <property type="entry name" value="PROTEIN_KINASE_DOM"/>
    <property type="match status" value="1"/>
</dbReference>
<dbReference type="Gene3D" id="1.10.510.10">
    <property type="entry name" value="Transferase(Phosphotransferase) domain 1"/>
    <property type="match status" value="1"/>
</dbReference>
<sequence length="481" mass="54536">MYLNNPLISLVNSCCLFADSFCDTNFFFILQQKKNIKSTESLDQNEIVVAQTQEEEEPTESFCLVQPIEIGQVISQETTETSGVTSCQEEPVQEEQTGTNNCQESPEEEDLGNEEEPEESAQESSGTNTSQESPEEEDLGNEEEPEESAQEEQVIEHEGENSINSPQPPTQSINFLHCQEENKTPLSKILPKTEKHLKIGRVIGEGPFCRVHLGWHIDLQKEVAIKIINDPENEKYQEEELEILRKVTGHRNVIKFYGAFYHRAPRRSTPNKGLSISMELCTGGTIRDLMSGRKNNSLGEKWTAYICKEVIKGLCHLETVEVIHHDIKPINLMLTSSGNVKIGDFSCATMGRKSSSTEGTLTYMAPEALACMRKKNLDYDHKADIWSLGVSALEMVEGYLPYRQLSKHQLMNQILFGPALRPTWDKWSEEFNFFIQECVQKNPAKRPSARQLLHHPFISNLCDEAAVKRSIAKQLQRGWKN</sequence>
<dbReference type="RefSeq" id="XP_041437252.1">
    <property type="nucleotide sequence ID" value="XM_041581318.1"/>
</dbReference>
<dbReference type="InterPro" id="IPR050285">
    <property type="entry name" value="STE20_Ser/Thr_kinase"/>
</dbReference>
<feature type="compositionally biased region" description="Polar residues" evidence="1">
    <location>
        <begin position="81"/>
        <end position="103"/>
    </location>
</feature>
<dbReference type="GO" id="GO:0004674">
    <property type="term" value="F:protein serine/threonine kinase activity"/>
    <property type="evidence" value="ECO:0000318"/>
    <property type="project" value="GO_Central"/>
</dbReference>
<dbReference type="KEGG" id="xla:121399756"/>
<dbReference type="PROSITE" id="PS00108">
    <property type="entry name" value="PROTEIN_KINASE_ST"/>
    <property type="match status" value="1"/>
</dbReference>
<organism evidence="3 4">
    <name type="scientific">Xenopus laevis</name>
    <name type="common">African clawed frog</name>
    <dbReference type="NCBI Taxonomy" id="8355"/>
    <lineage>
        <taxon>Eukaryota</taxon>
        <taxon>Metazoa</taxon>
        <taxon>Chordata</taxon>
        <taxon>Craniata</taxon>
        <taxon>Vertebrata</taxon>
        <taxon>Euteleostomi</taxon>
        <taxon>Amphibia</taxon>
        <taxon>Batrachia</taxon>
        <taxon>Anura</taxon>
        <taxon>Pipoidea</taxon>
        <taxon>Pipidae</taxon>
        <taxon>Xenopodinae</taxon>
        <taxon>Xenopus</taxon>
        <taxon>Xenopus</taxon>
    </lineage>
</organism>
<dbReference type="GO" id="GO:0005524">
    <property type="term" value="F:ATP binding"/>
    <property type="evidence" value="ECO:0007669"/>
    <property type="project" value="InterPro"/>
</dbReference>
<dbReference type="PANTHER" id="PTHR48015">
    <property type="entry name" value="SERINE/THREONINE-PROTEIN KINASE TAO"/>
    <property type="match status" value="1"/>
</dbReference>
<reference evidence="4" key="1">
    <citation type="submission" date="2025-08" db="UniProtKB">
        <authorList>
            <consortium name="RefSeq"/>
        </authorList>
    </citation>
    <scope>IDENTIFICATION</scope>
    <source>
        <strain evidence="4">J_2021</strain>
        <tissue evidence="4">Erythrocytes</tissue>
    </source>
</reference>
<keyword evidence="3" id="KW-1185">Reference proteome</keyword>
<dbReference type="PANTHER" id="PTHR48015:SF42">
    <property type="entry name" value="SERINE_THREONINE-PROTEIN KINASE MIG-15-LIKE"/>
    <property type="match status" value="1"/>
</dbReference>
<dbReference type="GO" id="GO:0043408">
    <property type="term" value="P:regulation of MAPK cascade"/>
    <property type="evidence" value="ECO:0000318"/>
    <property type="project" value="GO_Central"/>
</dbReference>
<name>A0A8J1M6D4_XENLA</name>
<proteinExistence type="predicted"/>
<dbReference type="GO" id="GO:0005737">
    <property type="term" value="C:cytoplasm"/>
    <property type="evidence" value="ECO:0000318"/>
    <property type="project" value="GO_Central"/>
</dbReference>
<dbReference type="GeneID" id="121399756"/>
<dbReference type="SMART" id="SM00220">
    <property type="entry name" value="S_TKc"/>
    <property type="match status" value="1"/>
</dbReference>
<evidence type="ECO:0000313" key="4">
    <source>
        <dbReference type="RefSeq" id="XP_041437252.1"/>
    </source>
</evidence>
<accession>A0A8J1M6D4</accession>
<evidence type="ECO:0000256" key="1">
    <source>
        <dbReference type="SAM" id="MobiDB-lite"/>
    </source>
</evidence>
<dbReference type="InterPro" id="IPR008271">
    <property type="entry name" value="Ser/Thr_kinase_AS"/>
</dbReference>
<dbReference type="GO" id="GO:0000165">
    <property type="term" value="P:MAPK cascade"/>
    <property type="evidence" value="ECO:0000318"/>
    <property type="project" value="GO_Central"/>
</dbReference>
<dbReference type="FunFam" id="1.10.510.10:FF:000906">
    <property type="entry name" value="Spectrin, beta, non-erythrocytic 1"/>
    <property type="match status" value="1"/>
</dbReference>
<feature type="region of interest" description="Disordered" evidence="1">
    <location>
        <begin position="81"/>
        <end position="173"/>
    </location>
</feature>
<protein>
    <submittedName>
        <fullName evidence="4">Traf2 and NCK-interacting protein kinase-like</fullName>
    </submittedName>
</protein>
<feature type="compositionally biased region" description="Acidic residues" evidence="1">
    <location>
        <begin position="133"/>
        <end position="150"/>
    </location>
</feature>
<evidence type="ECO:0000259" key="2">
    <source>
        <dbReference type="PROSITE" id="PS50011"/>
    </source>
</evidence>
<dbReference type="InterPro" id="IPR011009">
    <property type="entry name" value="Kinase-like_dom_sf"/>
</dbReference>
<dbReference type="Proteomes" id="UP000186698">
    <property type="component" value="Chromosome 2L"/>
</dbReference>
<dbReference type="AlphaFoldDB" id="A0A8J1M6D4"/>
<feature type="domain" description="Protein kinase" evidence="2">
    <location>
        <begin position="197"/>
        <end position="458"/>
    </location>
</feature>
<feature type="compositionally biased region" description="Polar residues" evidence="1">
    <location>
        <begin position="161"/>
        <end position="173"/>
    </location>
</feature>
<gene>
    <name evidence="4" type="primary">LOC121399756</name>
</gene>
<evidence type="ECO:0000313" key="3">
    <source>
        <dbReference type="Proteomes" id="UP000186698"/>
    </source>
</evidence>